<evidence type="ECO:0000313" key="2">
    <source>
        <dbReference type="EMBL" id="VFK03353.1"/>
    </source>
</evidence>
<dbReference type="PANTHER" id="PTHR10948:SF23">
    <property type="entry name" value="TRANSPOSASE INSI FOR INSERTION SEQUENCE ELEMENT IS30A-RELATED"/>
    <property type="match status" value="1"/>
</dbReference>
<dbReference type="SUPFAM" id="SSF53098">
    <property type="entry name" value="Ribonuclease H-like"/>
    <property type="match status" value="1"/>
</dbReference>
<evidence type="ECO:0008006" key="4">
    <source>
        <dbReference type="Google" id="ProtNLM"/>
    </source>
</evidence>
<sequence>MTSKNQSRCYSSPWLNTSIPSPPLTVKTLNADFYFAHPYASWERGLNENTNGLVRQYFSKGYDFSTIIQEEIQVVMDELTQQPSKKVPWREYT</sequence>
<dbReference type="EMBL" id="CAADFI010000251">
    <property type="protein sequence ID" value="VFK01890.1"/>
    <property type="molecule type" value="Genomic_DNA"/>
</dbReference>
<accession>A0A450VEW7</accession>
<dbReference type="EMBL" id="CAADFG010000319">
    <property type="protein sequence ID" value="VFK03353.1"/>
    <property type="molecule type" value="Genomic_DNA"/>
</dbReference>
<evidence type="ECO:0000313" key="1">
    <source>
        <dbReference type="EMBL" id="VFK01890.1"/>
    </source>
</evidence>
<protein>
    <recommendedName>
        <fullName evidence="4">Integrase catalytic domain-containing protein</fullName>
    </recommendedName>
</protein>
<evidence type="ECO:0000313" key="3">
    <source>
        <dbReference type="EMBL" id="VFK05955.1"/>
    </source>
</evidence>
<dbReference type="AlphaFoldDB" id="A0A450VEW7"/>
<reference evidence="2" key="1">
    <citation type="submission" date="2019-02" db="EMBL/GenBank/DDBJ databases">
        <authorList>
            <person name="Gruber-Vodicka R. H."/>
            <person name="Seah K. B. B."/>
        </authorList>
    </citation>
    <scope>NUCLEOTIDE SEQUENCE</scope>
    <source>
        <strain evidence="3">BECK_SA2B12</strain>
        <strain evidence="2">BECK_SA2B15</strain>
        <strain evidence="1">BECK_SA2B20</strain>
    </source>
</reference>
<gene>
    <name evidence="2" type="ORF">BECKH772A_GA0070896_103193</name>
    <name evidence="1" type="ORF">BECKH772B_GA0070898_102514</name>
    <name evidence="3" type="ORF">BECKH772C_GA0070978_103151</name>
</gene>
<dbReference type="InterPro" id="IPR012337">
    <property type="entry name" value="RNaseH-like_sf"/>
</dbReference>
<dbReference type="PANTHER" id="PTHR10948">
    <property type="entry name" value="TRANSPOSASE"/>
    <property type="match status" value="1"/>
</dbReference>
<proteinExistence type="predicted"/>
<name>A0A450VEW7_9GAMM</name>
<dbReference type="GO" id="GO:0005829">
    <property type="term" value="C:cytosol"/>
    <property type="evidence" value="ECO:0007669"/>
    <property type="project" value="TreeGrafter"/>
</dbReference>
<dbReference type="InterPro" id="IPR051917">
    <property type="entry name" value="Transposase-Integrase"/>
</dbReference>
<dbReference type="GO" id="GO:0032196">
    <property type="term" value="P:transposition"/>
    <property type="evidence" value="ECO:0007669"/>
    <property type="project" value="TreeGrafter"/>
</dbReference>
<dbReference type="EMBL" id="CAADFJ010000315">
    <property type="protein sequence ID" value="VFK05955.1"/>
    <property type="molecule type" value="Genomic_DNA"/>
</dbReference>
<dbReference type="GO" id="GO:0004803">
    <property type="term" value="F:transposase activity"/>
    <property type="evidence" value="ECO:0007669"/>
    <property type="project" value="TreeGrafter"/>
</dbReference>
<organism evidence="2">
    <name type="scientific">Candidatus Kentrum eta</name>
    <dbReference type="NCBI Taxonomy" id="2126337"/>
    <lineage>
        <taxon>Bacteria</taxon>
        <taxon>Pseudomonadati</taxon>
        <taxon>Pseudomonadota</taxon>
        <taxon>Gammaproteobacteria</taxon>
        <taxon>Candidatus Kentrum</taxon>
    </lineage>
</organism>